<dbReference type="Proteomes" id="UP000191931">
    <property type="component" value="Unassembled WGS sequence"/>
</dbReference>
<dbReference type="EMBL" id="FWEV01000095">
    <property type="protein sequence ID" value="SLM29491.1"/>
    <property type="molecule type" value="Genomic_DNA"/>
</dbReference>
<dbReference type="Gene3D" id="3.40.190.10">
    <property type="entry name" value="Periplasmic binding protein-like II"/>
    <property type="match status" value="2"/>
</dbReference>
<evidence type="ECO:0000256" key="1">
    <source>
        <dbReference type="ARBA" id="ARBA00003469"/>
    </source>
</evidence>
<evidence type="ECO:0000256" key="7">
    <source>
        <dbReference type="ARBA" id="ARBA00022898"/>
    </source>
</evidence>
<keyword evidence="12" id="KW-0812">Transmembrane</keyword>
<evidence type="ECO:0000313" key="14">
    <source>
        <dbReference type="EMBL" id="SLM29491.1"/>
    </source>
</evidence>
<comment type="function">
    <text evidence="1">Responsible for the formation of the pyrimidine heterocycle in the thiamine biosynthesis pathway. Catalyzes the formation of hydroxymethylpyrimidine phosphate (HMP-P) from histidine and pyridoxal phosphate (PLP). The protein uses PLP and the active site histidine to form HMP-P, generating an inactive enzyme. The enzyme can only undergo a single turnover, which suggests it is a suicide enzyme.</text>
</comment>
<evidence type="ECO:0000256" key="11">
    <source>
        <dbReference type="ARBA" id="ARBA00048179"/>
    </source>
</evidence>
<accession>A0A1W1HAI1</accession>
<dbReference type="Pfam" id="PF09084">
    <property type="entry name" value="NMT1"/>
    <property type="match status" value="1"/>
</dbReference>
<dbReference type="PANTHER" id="PTHR31528:SF1">
    <property type="entry name" value="4-AMINO-5-HYDROXYMETHYL-2-METHYLPYRIMIDINE PHOSPHATE SYNTHASE THI11-RELATED"/>
    <property type="match status" value="1"/>
</dbReference>
<dbReference type="SUPFAM" id="SSF53850">
    <property type="entry name" value="Periplasmic binding protein-like II"/>
    <property type="match status" value="1"/>
</dbReference>
<keyword evidence="15" id="KW-1185">Reference proteome</keyword>
<evidence type="ECO:0000313" key="15">
    <source>
        <dbReference type="Proteomes" id="UP000191931"/>
    </source>
</evidence>
<dbReference type="PANTHER" id="PTHR31528">
    <property type="entry name" value="4-AMINO-5-HYDROXYMETHYL-2-METHYLPYRIMIDINE PHOSPHATE SYNTHASE THI11-RELATED"/>
    <property type="match status" value="1"/>
</dbReference>
<keyword evidence="8" id="KW-0784">Thiamine biosynthesis</keyword>
<keyword evidence="12" id="KW-0472">Membrane</keyword>
<comment type="pathway">
    <text evidence="2">Cofactor biosynthesis; thiamine diphosphate biosynthesis.</text>
</comment>
<reference evidence="14 15" key="1">
    <citation type="submission" date="2017-03" db="EMBL/GenBank/DDBJ databases">
        <authorList>
            <person name="Afonso C.L."/>
            <person name="Miller P.J."/>
            <person name="Scott M.A."/>
            <person name="Spackman E."/>
            <person name="Goraichik I."/>
            <person name="Dimitrov K.M."/>
            <person name="Suarez D.L."/>
            <person name="Swayne D.E."/>
        </authorList>
    </citation>
    <scope>NUCLEOTIDE SEQUENCE [LARGE SCALE GENOMIC DNA]</scope>
    <source>
        <strain evidence="14">PRJEB14757</strain>
    </source>
</reference>
<comment type="catalytic activity">
    <reaction evidence="11">
        <text>N(6)-(pyridoxal phosphate)-L-lysyl-[4-amino-5-hydroxymethyl-2-methylpyrimidine phosphate synthase] + L-histidyl-[4-amino-5-hydroxymethyl-2-methylpyrimidine phosphate synthase] + 2 Fe(3+) + 4 H2O = L-lysyl-[4-amino-5-hydroxymethyl-2-methylpyrimidine phosphate synthase] + (2S)-2-amino-5-hydroxy-4-oxopentanoyl-[4-amino-5-hydroxymethyl-2-methylpyrimidine phosphate synthase] + 4-amino-2-methyl-5-(phosphooxymethyl)pyrimidine + 3-oxopropanoate + 2 Fe(2+) + 2 H(+)</text>
        <dbReference type="Rhea" id="RHEA:65756"/>
        <dbReference type="Rhea" id="RHEA-COMP:16892"/>
        <dbReference type="Rhea" id="RHEA-COMP:16893"/>
        <dbReference type="Rhea" id="RHEA-COMP:16894"/>
        <dbReference type="Rhea" id="RHEA-COMP:16895"/>
        <dbReference type="ChEBI" id="CHEBI:15377"/>
        <dbReference type="ChEBI" id="CHEBI:15378"/>
        <dbReference type="ChEBI" id="CHEBI:29033"/>
        <dbReference type="ChEBI" id="CHEBI:29034"/>
        <dbReference type="ChEBI" id="CHEBI:29969"/>
        <dbReference type="ChEBI" id="CHEBI:29979"/>
        <dbReference type="ChEBI" id="CHEBI:33190"/>
        <dbReference type="ChEBI" id="CHEBI:58354"/>
        <dbReference type="ChEBI" id="CHEBI:143915"/>
        <dbReference type="ChEBI" id="CHEBI:157692"/>
    </reaction>
    <physiologicalReaction direction="left-to-right" evidence="11">
        <dbReference type="Rhea" id="RHEA:65757"/>
    </physiologicalReaction>
</comment>
<keyword evidence="5" id="KW-0808">Transferase</keyword>
<sequence length="352" mass="40104">MKLTASTTHLPIDKNHDSRNQKPFFFTVPILLLIFFGITITIPKPMHAEKNNINYRLKWLFNASVAGDIYADEKGYFRAEGIDVTVKEGSPEKNAINELELGYADFGVASADQVIRAINKGADVYVIAQLFQVNPMQWIYRKNSDGTKEFEIKTLQDLKGRHIGITFGGNDETIMNTIFTLGGIKKREVRITGVRFDFTPFLRKKVEIWPVYRNSQGVILEDKLYREGESVGFFNPSDFGVNFVANSVITSGKMLQQHPETVKKFLNALIEGWDAAMNPENEAITLELVKEKDKSSSSDIIKKQIFETRKLVKPTESWETGKINVDAWKQTEAIMLKEKQIEEPVNIEKFLK</sequence>
<keyword evidence="9" id="KW-0408">Iron</keyword>
<evidence type="ECO:0000259" key="13">
    <source>
        <dbReference type="Pfam" id="PF09084"/>
    </source>
</evidence>
<gene>
    <name evidence="14" type="ORF">MTBBW1_1840002</name>
</gene>
<keyword evidence="6" id="KW-0479">Metal-binding</keyword>
<feature type="transmembrane region" description="Helical" evidence="12">
    <location>
        <begin position="24"/>
        <end position="42"/>
    </location>
</feature>
<comment type="subunit">
    <text evidence="4">Homodimer.</text>
</comment>
<dbReference type="AlphaFoldDB" id="A0A1W1HAI1"/>
<evidence type="ECO:0000256" key="10">
    <source>
        <dbReference type="ARBA" id="ARBA00033171"/>
    </source>
</evidence>
<evidence type="ECO:0000256" key="9">
    <source>
        <dbReference type="ARBA" id="ARBA00023004"/>
    </source>
</evidence>
<evidence type="ECO:0000256" key="8">
    <source>
        <dbReference type="ARBA" id="ARBA00022977"/>
    </source>
</evidence>
<dbReference type="InterPro" id="IPR015168">
    <property type="entry name" value="SsuA/THI5"/>
</dbReference>
<comment type="similarity">
    <text evidence="3">Belongs to the NMT1/THI5 family.</text>
</comment>
<evidence type="ECO:0000256" key="2">
    <source>
        <dbReference type="ARBA" id="ARBA00004948"/>
    </source>
</evidence>
<protein>
    <recommendedName>
        <fullName evidence="10">Thiamine pyrimidine synthase</fullName>
    </recommendedName>
</protein>
<evidence type="ECO:0000256" key="4">
    <source>
        <dbReference type="ARBA" id="ARBA00011738"/>
    </source>
</evidence>
<organism evidence="14 15">
    <name type="scientific">Desulfamplus magnetovallimortis</name>
    <dbReference type="NCBI Taxonomy" id="1246637"/>
    <lineage>
        <taxon>Bacteria</taxon>
        <taxon>Pseudomonadati</taxon>
        <taxon>Thermodesulfobacteriota</taxon>
        <taxon>Desulfobacteria</taxon>
        <taxon>Desulfobacterales</taxon>
        <taxon>Desulfobacteraceae</taxon>
        <taxon>Desulfamplus</taxon>
    </lineage>
</organism>
<evidence type="ECO:0000256" key="3">
    <source>
        <dbReference type="ARBA" id="ARBA00009406"/>
    </source>
</evidence>
<proteinExistence type="inferred from homology"/>
<evidence type="ECO:0000256" key="6">
    <source>
        <dbReference type="ARBA" id="ARBA00022723"/>
    </source>
</evidence>
<dbReference type="GO" id="GO:0016740">
    <property type="term" value="F:transferase activity"/>
    <property type="evidence" value="ECO:0007669"/>
    <property type="project" value="UniProtKB-KW"/>
</dbReference>
<feature type="domain" description="SsuA/THI5-like" evidence="13">
    <location>
        <begin position="62"/>
        <end position="280"/>
    </location>
</feature>
<evidence type="ECO:0000256" key="5">
    <source>
        <dbReference type="ARBA" id="ARBA00022679"/>
    </source>
</evidence>
<dbReference type="GO" id="GO:0046872">
    <property type="term" value="F:metal ion binding"/>
    <property type="evidence" value="ECO:0007669"/>
    <property type="project" value="UniProtKB-KW"/>
</dbReference>
<keyword evidence="12" id="KW-1133">Transmembrane helix</keyword>
<dbReference type="GO" id="GO:0009228">
    <property type="term" value="P:thiamine biosynthetic process"/>
    <property type="evidence" value="ECO:0007669"/>
    <property type="project" value="UniProtKB-KW"/>
</dbReference>
<keyword evidence="7" id="KW-0663">Pyridoxal phosphate</keyword>
<evidence type="ECO:0000256" key="12">
    <source>
        <dbReference type="SAM" id="Phobius"/>
    </source>
</evidence>
<dbReference type="RefSeq" id="WP_245809487.1">
    <property type="nucleotide sequence ID" value="NZ_LT828554.1"/>
</dbReference>
<dbReference type="InterPro" id="IPR027939">
    <property type="entry name" value="NMT1/THI5"/>
</dbReference>
<name>A0A1W1HAI1_9BACT</name>
<dbReference type="STRING" id="1246637.MTBBW1_1840002"/>